<feature type="region of interest" description="Disordered" evidence="3">
    <location>
        <begin position="1"/>
        <end position="24"/>
    </location>
</feature>
<dbReference type="GO" id="GO:0000976">
    <property type="term" value="F:transcription cis-regulatory region binding"/>
    <property type="evidence" value="ECO:0007669"/>
    <property type="project" value="TreeGrafter"/>
</dbReference>
<dbReference type="PROSITE" id="PS50048">
    <property type="entry name" value="ZN2_CY6_FUNGAL_2"/>
    <property type="match status" value="1"/>
</dbReference>
<dbReference type="InterPro" id="IPR021858">
    <property type="entry name" value="Fun_TF"/>
</dbReference>
<organism evidence="5 6">
    <name type="scientific">Sugiyamaella lignohabitans</name>
    <dbReference type="NCBI Taxonomy" id="796027"/>
    <lineage>
        <taxon>Eukaryota</taxon>
        <taxon>Fungi</taxon>
        <taxon>Dikarya</taxon>
        <taxon>Ascomycota</taxon>
        <taxon>Saccharomycotina</taxon>
        <taxon>Dipodascomycetes</taxon>
        <taxon>Dipodascales</taxon>
        <taxon>Trichomonascaceae</taxon>
        <taxon>Sugiyamaella</taxon>
    </lineage>
</organism>
<evidence type="ECO:0000313" key="5">
    <source>
        <dbReference type="EMBL" id="ANB11577.1"/>
    </source>
</evidence>
<feature type="compositionally biased region" description="Low complexity" evidence="3">
    <location>
        <begin position="301"/>
        <end position="322"/>
    </location>
</feature>
<evidence type="ECO:0000256" key="3">
    <source>
        <dbReference type="SAM" id="MobiDB-lite"/>
    </source>
</evidence>
<dbReference type="GeneID" id="30036524"/>
<gene>
    <name evidence="5" type="primary">UGA3</name>
    <name evidence="5" type="ORF">AWJ20_4397</name>
</gene>
<keyword evidence="2" id="KW-0539">Nucleus</keyword>
<dbReference type="GO" id="GO:0000981">
    <property type="term" value="F:DNA-binding transcription factor activity, RNA polymerase II-specific"/>
    <property type="evidence" value="ECO:0007669"/>
    <property type="project" value="InterPro"/>
</dbReference>
<evidence type="ECO:0000256" key="1">
    <source>
        <dbReference type="ARBA" id="ARBA00004123"/>
    </source>
</evidence>
<feature type="compositionally biased region" description="Polar residues" evidence="3">
    <location>
        <begin position="290"/>
        <end position="300"/>
    </location>
</feature>
<proteinExistence type="predicted"/>
<feature type="compositionally biased region" description="Polar residues" evidence="3">
    <location>
        <begin position="1"/>
        <end position="16"/>
    </location>
</feature>
<dbReference type="Gene3D" id="4.10.240.10">
    <property type="entry name" value="Zn(2)-C6 fungal-type DNA-binding domain"/>
    <property type="match status" value="1"/>
</dbReference>
<feature type="compositionally biased region" description="Basic and acidic residues" evidence="3">
    <location>
        <begin position="276"/>
        <end position="285"/>
    </location>
</feature>
<dbReference type="GO" id="GO:0005634">
    <property type="term" value="C:nucleus"/>
    <property type="evidence" value="ECO:0007669"/>
    <property type="project" value="UniProtKB-SubCell"/>
</dbReference>
<feature type="domain" description="Zn(2)-C6 fungal-type" evidence="4">
    <location>
        <begin position="24"/>
        <end position="54"/>
    </location>
</feature>
<dbReference type="SMART" id="SM00066">
    <property type="entry name" value="GAL4"/>
    <property type="match status" value="1"/>
</dbReference>
<dbReference type="AlphaFoldDB" id="A0A161HHF9"/>
<dbReference type="InterPro" id="IPR001138">
    <property type="entry name" value="Zn2Cys6_DnaBD"/>
</dbReference>
<dbReference type="PANTHER" id="PTHR37534:SF7">
    <property type="entry name" value="TRANSCRIPTIONAL ACTIVATOR PROTEIN UGA3"/>
    <property type="match status" value="1"/>
</dbReference>
<evidence type="ECO:0000259" key="4">
    <source>
        <dbReference type="PROSITE" id="PS50048"/>
    </source>
</evidence>
<name>A0A161HHF9_9ASCO</name>
<dbReference type="SUPFAM" id="SSF57701">
    <property type="entry name" value="Zn2/Cys6 DNA-binding domain"/>
    <property type="match status" value="1"/>
</dbReference>
<evidence type="ECO:0000256" key="2">
    <source>
        <dbReference type="ARBA" id="ARBA00023242"/>
    </source>
</evidence>
<dbReference type="GO" id="GO:0045944">
    <property type="term" value="P:positive regulation of transcription by RNA polymerase II"/>
    <property type="evidence" value="ECO:0007669"/>
    <property type="project" value="TreeGrafter"/>
</dbReference>
<dbReference type="EMBL" id="CP014500">
    <property type="protein sequence ID" value="ANB11577.1"/>
    <property type="molecule type" value="Genomic_DNA"/>
</dbReference>
<accession>A0A161HHF9</accession>
<dbReference type="Pfam" id="PF11951">
    <property type="entry name" value="Fungal_trans_2"/>
    <property type="match status" value="1"/>
</dbReference>
<dbReference type="OrthoDB" id="5419315at2759"/>
<dbReference type="InterPro" id="IPR036864">
    <property type="entry name" value="Zn2-C6_fun-type_DNA-bd_sf"/>
</dbReference>
<feature type="region of interest" description="Disordered" evidence="3">
    <location>
        <begin position="56"/>
        <end position="135"/>
    </location>
</feature>
<dbReference type="Pfam" id="PF00172">
    <property type="entry name" value="Zn_clus"/>
    <property type="match status" value="1"/>
</dbReference>
<protein>
    <submittedName>
        <fullName evidence="5">Uga3p</fullName>
    </submittedName>
</protein>
<dbReference type="Proteomes" id="UP000189580">
    <property type="component" value="Chromosome c"/>
</dbReference>
<dbReference type="RefSeq" id="XP_018734054.1">
    <property type="nucleotide sequence ID" value="XM_018881462.1"/>
</dbReference>
<keyword evidence="6" id="KW-1185">Reference proteome</keyword>
<comment type="subcellular location">
    <subcellularLocation>
        <location evidence="1">Nucleus</location>
    </subcellularLocation>
</comment>
<feature type="region of interest" description="Disordered" evidence="3">
    <location>
        <begin position="234"/>
        <end position="258"/>
    </location>
</feature>
<dbReference type="PANTHER" id="PTHR37534">
    <property type="entry name" value="TRANSCRIPTIONAL ACTIVATOR PROTEIN UGA3"/>
    <property type="match status" value="1"/>
</dbReference>
<dbReference type="KEGG" id="slb:AWJ20_4397"/>
<dbReference type="CDD" id="cd00067">
    <property type="entry name" value="GAL4"/>
    <property type="match status" value="1"/>
</dbReference>
<feature type="region of interest" description="Disordered" evidence="3">
    <location>
        <begin position="276"/>
        <end position="322"/>
    </location>
</feature>
<feature type="compositionally biased region" description="Polar residues" evidence="3">
    <location>
        <begin position="122"/>
        <end position="135"/>
    </location>
</feature>
<dbReference type="GO" id="GO:0008270">
    <property type="term" value="F:zinc ion binding"/>
    <property type="evidence" value="ECO:0007669"/>
    <property type="project" value="InterPro"/>
</dbReference>
<dbReference type="PROSITE" id="PS00463">
    <property type="entry name" value="ZN2_CY6_FUNGAL_1"/>
    <property type="match status" value="1"/>
</dbReference>
<feature type="compositionally biased region" description="Low complexity" evidence="3">
    <location>
        <begin position="246"/>
        <end position="256"/>
    </location>
</feature>
<evidence type="ECO:0000313" key="6">
    <source>
        <dbReference type="Proteomes" id="UP000189580"/>
    </source>
</evidence>
<feature type="compositionally biased region" description="Low complexity" evidence="3">
    <location>
        <begin position="106"/>
        <end position="116"/>
    </location>
</feature>
<reference evidence="5 6" key="1">
    <citation type="submission" date="2016-02" db="EMBL/GenBank/DDBJ databases">
        <title>Complete genome sequence and transcriptome regulation of the pentose utilising yeast Sugiyamaella lignohabitans.</title>
        <authorList>
            <person name="Bellasio M."/>
            <person name="Peymann A."/>
            <person name="Valli M."/>
            <person name="Sipitzky M."/>
            <person name="Graf A."/>
            <person name="Sauer M."/>
            <person name="Marx H."/>
            <person name="Mattanovich D."/>
        </authorList>
    </citation>
    <scope>NUCLEOTIDE SEQUENCE [LARGE SCALE GENOMIC DNA]</scope>
    <source>
        <strain evidence="5 6">CBS 10342</strain>
    </source>
</reference>
<sequence>MAMSNATMEDSIQQPSKQRRSRTGCLTCRKRKKRCDETRPKCGACVRLGLGCEYPIPGLERKNKPRKSSIAAPTIAESDRRETDSDASSFGSPQSDVSSGKRKRSSVSSHRGSTVGIIPVANHNSNGNTGNSIHGSNNSLNDANYSYDSSVFNHMQSFGFTPDIKSDVSPNILSSISATNSALAMVLDPKSSSPSAGRNNLIRIHDYVQETEDRQYSLFRSDIDIKLDNNGHENSNTNLIGDHPSSESSGVESVSSQLAYEGEQELLRILDQEKKASENTARVHEPGASVASTHSTPANKSNENNDLNDTTNNTNSHNNSDSMNLGFNVNMNLDDLDDSTPSNQTDAALIDSVSDKIDDVVLSRMLATATPRIEEIDESGKSKENDDDNMIISRSHEFLPLDILGNPATPPTSLLTPPPSNFLSIRLDDDAQQLFNYFCTRQADIIAVAPNNSFLDEFVPMAMGSDAVLYGIIAWAGFHRDRGHNQDLGYRYLNKAMQSVVADFSRGDITTLAGLLVITSGEICNGDVVHWSKHLSLAAKIINMNGGLRNFISNKSLQWLAKNFAYHDILAASTSTQRNTHFSSLEYSEVLDKSDGGLDTLLGCAAPLFRILAEISDLAIETHKLYSQVYVSEMGLDTLDYLHNIQRKVEDLENKISVCQPPRSALQSLSPEQVELQIKFFDVFRLTAKMHLNQSVLRLNASCVQMRCLSRQLFVALDSVLGTTVEGGLVFPLFIAGVGCCTPDERGDMIDRFHHYYERNLARNIRRARQLLEEVWKRDSEGTRHVHWFGIIESRGWDLCFS</sequence>